<dbReference type="PANTHER" id="PTHR33121:SF79">
    <property type="entry name" value="CYCLIC DI-GMP PHOSPHODIESTERASE PDED-RELATED"/>
    <property type="match status" value="1"/>
</dbReference>
<evidence type="ECO:0000313" key="3">
    <source>
        <dbReference type="EMBL" id="PHU40233.1"/>
    </source>
</evidence>
<dbReference type="PANTHER" id="PTHR33121">
    <property type="entry name" value="CYCLIC DI-GMP PHOSPHODIESTERASE PDEF"/>
    <property type="match status" value="1"/>
</dbReference>
<dbReference type="Pfam" id="PF00563">
    <property type="entry name" value="EAL"/>
    <property type="match status" value="1"/>
</dbReference>
<dbReference type="InterPro" id="IPR050706">
    <property type="entry name" value="Cyclic-di-GMP_PDE-like"/>
</dbReference>
<dbReference type="CDD" id="cd01948">
    <property type="entry name" value="EAL"/>
    <property type="match status" value="1"/>
</dbReference>
<dbReference type="EMBL" id="PDYH01000022">
    <property type="protein sequence ID" value="PHU40233.1"/>
    <property type="molecule type" value="Genomic_DNA"/>
</dbReference>
<dbReference type="InterPro" id="IPR035919">
    <property type="entry name" value="EAL_sf"/>
</dbReference>
<dbReference type="Proteomes" id="UP000224317">
    <property type="component" value="Unassembled WGS sequence"/>
</dbReference>
<feature type="transmembrane region" description="Helical" evidence="1">
    <location>
        <begin position="105"/>
        <end position="123"/>
    </location>
</feature>
<dbReference type="GO" id="GO:0071111">
    <property type="term" value="F:cyclic-guanylate-specific phosphodiesterase activity"/>
    <property type="evidence" value="ECO:0007669"/>
    <property type="project" value="InterPro"/>
</dbReference>
<keyword evidence="1" id="KW-0472">Membrane</keyword>
<feature type="transmembrane region" description="Helical" evidence="1">
    <location>
        <begin position="172"/>
        <end position="190"/>
    </location>
</feature>
<feature type="transmembrane region" description="Helical" evidence="1">
    <location>
        <begin position="35"/>
        <end position="54"/>
    </location>
</feature>
<reference evidence="3" key="1">
    <citation type="submission" date="2017-10" db="EMBL/GenBank/DDBJ databases">
        <title>Resolving the taxonomy of Roseburia spp., Eubacterium rectale and Agathobacter spp. through phylogenomic analysis.</title>
        <authorList>
            <person name="Sheridan P.O."/>
            <person name="Walker A.W."/>
            <person name="Duncan S.H."/>
            <person name="Scott K.P."/>
            <person name="Toole P.W.O."/>
            <person name="Luis P."/>
            <person name="Flint H.J."/>
        </authorList>
    </citation>
    <scope>NUCLEOTIDE SEQUENCE [LARGE SCALE GENOMIC DNA]</scope>
    <source>
        <strain evidence="3">JK10</strain>
    </source>
</reference>
<feature type="transmembrane region" description="Helical" evidence="1">
    <location>
        <begin position="143"/>
        <end position="160"/>
    </location>
</feature>
<protein>
    <recommendedName>
        <fullName evidence="2">EAL domain-containing protein</fullName>
    </recommendedName>
</protein>
<keyword evidence="1" id="KW-1133">Transmembrane helix</keyword>
<dbReference type="RefSeq" id="WP_099413218.1">
    <property type="nucleotide sequence ID" value="NZ_PDYH01000022.1"/>
</dbReference>
<accession>A0A2G3EAU2</accession>
<dbReference type="SMART" id="SM00052">
    <property type="entry name" value="EAL"/>
    <property type="match status" value="1"/>
</dbReference>
<feature type="transmembrane region" description="Helical" evidence="1">
    <location>
        <begin position="6"/>
        <end position="23"/>
    </location>
</feature>
<proteinExistence type="predicted"/>
<name>A0A2G3EAU2_9FIRM</name>
<gene>
    <name evidence="3" type="ORF">CSX00_06580</name>
</gene>
<evidence type="ECO:0000256" key="1">
    <source>
        <dbReference type="SAM" id="Phobius"/>
    </source>
</evidence>
<dbReference type="SUPFAM" id="SSF141868">
    <property type="entry name" value="EAL domain-like"/>
    <property type="match status" value="1"/>
</dbReference>
<feature type="transmembrane region" description="Helical" evidence="1">
    <location>
        <begin position="196"/>
        <end position="213"/>
    </location>
</feature>
<dbReference type="PROSITE" id="PS50883">
    <property type="entry name" value="EAL"/>
    <property type="match status" value="1"/>
</dbReference>
<dbReference type="AlphaFoldDB" id="A0A2G3EAU2"/>
<keyword evidence="1" id="KW-0812">Transmembrane</keyword>
<comment type="caution">
    <text evidence="3">The sequence shown here is derived from an EMBL/GenBank/DDBJ whole genome shotgun (WGS) entry which is preliminary data.</text>
</comment>
<dbReference type="InterPro" id="IPR001633">
    <property type="entry name" value="EAL_dom"/>
</dbReference>
<sequence length="631" mass="73507">MWDYSYVIPSILILCILLFYYFTLKRLPIRINRGFVALLVTEVVVIGSDILASYADEKYKELPYNLVVWLNILYFIAFIVRIKMFDTITCNVFSINPYEDKIGSFIKNIPIILTTIVIISSYWTGSVFSITENGYVRGPYYDIIYFPYIWYLALAIYYIARYKNQIKRKRDLVCVIVYTDLIIIGLAIRILLPQVLLFDTFCVMSVIIINLVFMNPEFYIDKRTNLFNAEALHTILREKHSMRDHYIHAYVIKNYNEAREVYGPRQMDEGVYLIGNYLNKTFPKLKFFYYRNGRFVVIGKDFEELLKSKEKLVERFKERWVSKNTELYLNVGIAMGTVDIMEYDPELLITTIISVLNKLGADSSINEVEINEQSIEDNRKQIEVRRCLEIAIAQNRTEVFLQPIVDATTHKVIGAEALCRIRDNDGKIISPGLFIPIAERNGHITALGEQMFEKACKFVSENNIEQYGMEWVNVNVSTIQFMQHNLADRFEEILKKYKLSPEVIHLELTEAAMVEENLMDSQIRNLQEKGFYLVVDDYGTGHSNISRIKKYPFINIKLDMSLVWDYVKKPGVIVPRMVQAFKETGYTVTAEGIETKEMAIALKECGCNYLQGMLFSMPIPVDEFLEYVKNY</sequence>
<evidence type="ECO:0000313" key="4">
    <source>
        <dbReference type="Proteomes" id="UP000224317"/>
    </source>
</evidence>
<organism evidence="3 4">
    <name type="scientific">Pseudobutyrivibrio ruminis</name>
    <dbReference type="NCBI Taxonomy" id="46206"/>
    <lineage>
        <taxon>Bacteria</taxon>
        <taxon>Bacillati</taxon>
        <taxon>Bacillota</taxon>
        <taxon>Clostridia</taxon>
        <taxon>Lachnospirales</taxon>
        <taxon>Lachnospiraceae</taxon>
        <taxon>Pseudobutyrivibrio</taxon>
    </lineage>
</organism>
<evidence type="ECO:0000259" key="2">
    <source>
        <dbReference type="PROSITE" id="PS50883"/>
    </source>
</evidence>
<feature type="transmembrane region" description="Helical" evidence="1">
    <location>
        <begin position="66"/>
        <end position="84"/>
    </location>
</feature>
<keyword evidence="4" id="KW-1185">Reference proteome</keyword>
<feature type="domain" description="EAL" evidence="2">
    <location>
        <begin position="381"/>
        <end position="631"/>
    </location>
</feature>
<dbReference type="Gene3D" id="3.20.20.450">
    <property type="entry name" value="EAL domain"/>
    <property type="match status" value="1"/>
</dbReference>